<keyword evidence="2 3" id="KW-0808">Transferase</keyword>
<evidence type="ECO:0000256" key="1">
    <source>
        <dbReference type="ARBA" id="ARBA00022676"/>
    </source>
</evidence>
<dbReference type="EMBL" id="DTMM01000175">
    <property type="protein sequence ID" value="HFT93925.1"/>
    <property type="molecule type" value="Genomic_DNA"/>
</dbReference>
<sequence length="414" mass="46211">MDGWKTGREKDRKSGKDGTLPGGSRILVVLLGRIGDVIFTLPSIIALKAVRPDIRVDWVVEDRCSDLLLNHPDIERLIIFRRAEFEGLVRERKWRAAFGILAELLRNVRAERYQAVLDFQGLLKSGLLTGLSRSHIKLGSPSTYGKMKEGSGFFSRQVPLEATAAHLVDRHFLVIKHLLGDIPFSRLFYLRIQEEEKKRVKQTLASIGWFSGSDGNEGGSFVPFVLIHPFASWETRQWPMDRFVSVARHFLGKGFSVGIIGGGGKQQEQLLEPFFRLKRETIAEKTGIKNRLEFFPGTFSLRELAFLMQHSSLVLTDDSGPMHLSAAVGARTLGIFGPTDPVRLGPSYGGQCMSVHKNLLCQPCMKRRCPIGTLCMDELLTDQVIQEAESLLKIPSAGFDRNGLIGAIKTDSDH</sequence>
<comment type="caution">
    <text evidence="3">The sequence shown here is derived from an EMBL/GenBank/DDBJ whole genome shotgun (WGS) entry which is preliminary data.</text>
</comment>
<dbReference type="GO" id="GO:0008713">
    <property type="term" value="F:ADP-heptose-lipopolysaccharide heptosyltransferase activity"/>
    <property type="evidence" value="ECO:0007669"/>
    <property type="project" value="TreeGrafter"/>
</dbReference>
<dbReference type="CDD" id="cd03789">
    <property type="entry name" value="GT9_LPS_heptosyltransferase"/>
    <property type="match status" value="1"/>
</dbReference>
<reference evidence="3" key="1">
    <citation type="journal article" date="2020" name="mSystems">
        <title>Genome- and Community-Level Interaction Insights into Carbon Utilization and Element Cycling Functions of Hydrothermarchaeota in Hydrothermal Sediment.</title>
        <authorList>
            <person name="Zhou Z."/>
            <person name="Liu Y."/>
            <person name="Xu W."/>
            <person name="Pan J."/>
            <person name="Luo Z.H."/>
            <person name="Li M."/>
        </authorList>
    </citation>
    <scope>NUCLEOTIDE SEQUENCE [LARGE SCALE GENOMIC DNA]</scope>
    <source>
        <strain evidence="3">SpSt-902</strain>
    </source>
</reference>
<dbReference type="GO" id="GO:0005829">
    <property type="term" value="C:cytosol"/>
    <property type="evidence" value="ECO:0007669"/>
    <property type="project" value="TreeGrafter"/>
</dbReference>
<dbReference type="PANTHER" id="PTHR30160">
    <property type="entry name" value="TETRAACYLDISACCHARIDE 4'-KINASE-RELATED"/>
    <property type="match status" value="1"/>
</dbReference>
<evidence type="ECO:0000256" key="2">
    <source>
        <dbReference type="ARBA" id="ARBA00022679"/>
    </source>
</evidence>
<dbReference type="Pfam" id="PF01075">
    <property type="entry name" value="Glyco_transf_9"/>
    <property type="match status" value="1"/>
</dbReference>
<name>A0A7C3LT22_9BACT</name>
<accession>A0A7C3LT22</accession>
<dbReference type="AlphaFoldDB" id="A0A7C3LT22"/>
<dbReference type="GO" id="GO:0009244">
    <property type="term" value="P:lipopolysaccharide core region biosynthetic process"/>
    <property type="evidence" value="ECO:0007669"/>
    <property type="project" value="TreeGrafter"/>
</dbReference>
<dbReference type="Gene3D" id="3.40.50.2000">
    <property type="entry name" value="Glycogen Phosphorylase B"/>
    <property type="match status" value="2"/>
</dbReference>
<proteinExistence type="predicted"/>
<protein>
    <submittedName>
        <fullName evidence="3">Glycosyltransferase family 9 protein</fullName>
    </submittedName>
</protein>
<keyword evidence="1" id="KW-0328">Glycosyltransferase</keyword>
<dbReference type="InterPro" id="IPR002201">
    <property type="entry name" value="Glyco_trans_9"/>
</dbReference>
<gene>
    <name evidence="3" type="ORF">ENX03_08345</name>
</gene>
<dbReference type="SUPFAM" id="SSF53756">
    <property type="entry name" value="UDP-Glycosyltransferase/glycogen phosphorylase"/>
    <property type="match status" value="1"/>
</dbReference>
<dbReference type="PANTHER" id="PTHR30160:SF1">
    <property type="entry name" value="LIPOPOLYSACCHARIDE 1,2-N-ACETYLGLUCOSAMINETRANSFERASE-RELATED"/>
    <property type="match status" value="1"/>
</dbReference>
<dbReference type="InterPro" id="IPR051199">
    <property type="entry name" value="LPS_LOS_Heptosyltrfase"/>
</dbReference>
<organism evidence="3">
    <name type="scientific">Leptospirillum ferriphilum</name>
    <dbReference type="NCBI Taxonomy" id="178606"/>
    <lineage>
        <taxon>Bacteria</taxon>
        <taxon>Pseudomonadati</taxon>
        <taxon>Nitrospirota</taxon>
        <taxon>Nitrospiria</taxon>
        <taxon>Nitrospirales</taxon>
        <taxon>Nitrospiraceae</taxon>
        <taxon>Leptospirillum</taxon>
    </lineage>
</organism>
<evidence type="ECO:0000313" key="3">
    <source>
        <dbReference type="EMBL" id="HFT93925.1"/>
    </source>
</evidence>